<dbReference type="InterPro" id="IPR031795">
    <property type="entry name" value="Zf-HC3"/>
</dbReference>
<keyword evidence="2" id="KW-1185">Reference proteome</keyword>
<organism evidence="1 2">
    <name type="scientific">Saccharopolyspora erythraea</name>
    <name type="common">Streptomyces erythraeus</name>
    <dbReference type="NCBI Taxonomy" id="1836"/>
    <lineage>
        <taxon>Bacteria</taxon>
        <taxon>Bacillati</taxon>
        <taxon>Actinomycetota</taxon>
        <taxon>Actinomycetes</taxon>
        <taxon>Pseudonocardiales</taxon>
        <taxon>Pseudonocardiaceae</taxon>
        <taxon>Saccharopolyspora</taxon>
    </lineage>
</organism>
<evidence type="ECO:0000313" key="2">
    <source>
        <dbReference type="Proteomes" id="UP001500729"/>
    </source>
</evidence>
<comment type="caution">
    <text evidence="1">The sequence shown here is derived from an EMBL/GenBank/DDBJ whole genome shotgun (WGS) entry which is preliminary data.</text>
</comment>
<sequence>MFGISSYRPTVYWRPIAGERHALRPTSPPREGEERETLCGKTVLIPDPSYVDWLAPTCACCMEQARMLCDAPERKI</sequence>
<dbReference type="Proteomes" id="UP001500729">
    <property type="component" value="Unassembled WGS sequence"/>
</dbReference>
<gene>
    <name evidence="1" type="ORF">GCM10009533_35340</name>
</gene>
<name>A0ABN1D4N9_SACER</name>
<dbReference type="Pfam" id="PF16827">
    <property type="entry name" value="zf-HC3"/>
    <property type="match status" value="1"/>
</dbReference>
<proteinExistence type="predicted"/>
<dbReference type="EMBL" id="BAAAGS010000022">
    <property type="protein sequence ID" value="GAA0533167.1"/>
    <property type="molecule type" value="Genomic_DNA"/>
</dbReference>
<reference evidence="1 2" key="1">
    <citation type="journal article" date="2019" name="Int. J. Syst. Evol. Microbiol.">
        <title>The Global Catalogue of Microorganisms (GCM) 10K type strain sequencing project: providing services to taxonomists for standard genome sequencing and annotation.</title>
        <authorList>
            <consortium name="The Broad Institute Genomics Platform"/>
            <consortium name="The Broad Institute Genome Sequencing Center for Infectious Disease"/>
            <person name="Wu L."/>
            <person name="Ma J."/>
        </authorList>
    </citation>
    <scope>NUCLEOTIDE SEQUENCE [LARGE SCALE GENOMIC DNA]</scope>
    <source>
        <strain evidence="1 2">JCM 10303</strain>
    </source>
</reference>
<evidence type="ECO:0000313" key="1">
    <source>
        <dbReference type="EMBL" id="GAA0533167.1"/>
    </source>
</evidence>
<accession>A0ABN1D4N9</accession>
<evidence type="ECO:0008006" key="3">
    <source>
        <dbReference type="Google" id="ProtNLM"/>
    </source>
</evidence>
<dbReference type="RefSeq" id="WP_197537720.1">
    <property type="nucleotide sequence ID" value="NZ_BAAAGS010000022.1"/>
</dbReference>
<protein>
    <recommendedName>
        <fullName evidence="3">Zinc finger protein</fullName>
    </recommendedName>
</protein>